<dbReference type="SUPFAM" id="SSF47565">
    <property type="entry name" value="Insect pheromone/odorant-binding proteins"/>
    <property type="match status" value="1"/>
</dbReference>
<accession>A0AAD9RV32</accession>
<dbReference type="Pfam" id="PF01395">
    <property type="entry name" value="PBP_GOBP"/>
    <property type="match status" value="1"/>
</dbReference>
<dbReference type="Gene3D" id="1.10.238.20">
    <property type="entry name" value="Pheromone/general odorant binding protein domain"/>
    <property type="match status" value="1"/>
</dbReference>
<feature type="signal peptide" evidence="1">
    <location>
        <begin position="1"/>
        <end position="19"/>
    </location>
</feature>
<dbReference type="Proteomes" id="UP001258017">
    <property type="component" value="Unassembled WGS sequence"/>
</dbReference>
<dbReference type="InterPro" id="IPR036728">
    <property type="entry name" value="PBP_GOBP_sf"/>
</dbReference>
<comment type="caution">
    <text evidence="2">The sequence shown here is derived from an EMBL/GenBank/DDBJ whole genome shotgun (WGS) entry which is preliminary data.</text>
</comment>
<organism evidence="2 3">
    <name type="scientific">Odynerus spinipes</name>
    <dbReference type="NCBI Taxonomy" id="1348599"/>
    <lineage>
        <taxon>Eukaryota</taxon>
        <taxon>Metazoa</taxon>
        <taxon>Ecdysozoa</taxon>
        <taxon>Arthropoda</taxon>
        <taxon>Hexapoda</taxon>
        <taxon>Insecta</taxon>
        <taxon>Pterygota</taxon>
        <taxon>Neoptera</taxon>
        <taxon>Endopterygota</taxon>
        <taxon>Hymenoptera</taxon>
        <taxon>Apocrita</taxon>
        <taxon>Aculeata</taxon>
        <taxon>Vespoidea</taxon>
        <taxon>Vespidae</taxon>
        <taxon>Eumeninae</taxon>
        <taxon>Odynerus</taxon>
    </lineage>
</organism>
<keyword evidence="3" id="KW-1185">Reference proteome</keyword>
<evidence type="ECO:0000313" key="3">
    <source>
        <dbReference type="Proteomes" id="UP001258017"/>
    </source>
</evidence>
<dbReference type="CDD" id="cd23992">
    <property type="entry name" value="PBP_GOBP"/>
    <property type="match status" value="1"/>
</dbReference>
<proteinExistence type="predicted"/>
<evidence type="ECO:0000313" key="2">
    <source>
        <dbReference type="EMBL" id="KAK2586406.1"/>
    </source>
</evidence>
<protein>
    <submittedName>
        <fullName evidence="2">Uncharacterized protein</fullName>
    </submittedName>
</protein>
<evidence type="ECO:0000256" key="1">
    <source>
        <dbReference type="SAM" id="SignalP"/>
    </source>
</evidence>
<sequence>MKFCVLLSCIVLLTVEASAKSDNVYHKFLNSIPPEVQTKCSVEADLVADKEKILIDESTIDIKKLSCYSACALKQAGVMVNGKIENEPMEQLIEQVLAGDPVLESRKVIIKECIPEMTGDNDCDRIIVLSKCILDKVAEQMA</sequence>
<dbReference type="InterPro" id="IPR006170">
    <property type="entry name" value="PBP/GOBP"/>
</dbReference>
<reference evidence="2" key="1">
    <citation type="submission" date="2021-08" db="EMBL/GenBank/DDBJ databases">
        <authorList>
            <person name="Misof B."/>
            <person name="Oliver O."/>
            <person name="Podsiadlowski L."/>
            <person name="Donath A."/>
            <person name="Peters R."/>
            <person name="Mayer C."/>
            <person name="Rust J."/>
            <person name="Gunkel S."/>
            <person name="Lesny P."/>
            <person name="Martin S."/>
            <person name="Oeyen J.P."/>
            <person name="Petersen M."/>
            <person name="Panagiotis P."/>
            <person name="Wilbrandt J."/>
            <person name="Tanja T."/>
        </authorList>
    </citation>
    <scope>NUCLEOTIDE SEQUENCE</scope>
    <source>
        <strain evidence="2">GBR_01_08_01A</strain>
        <tissue evidence="2">Thorax + abdomen</tissue>
    </source>
</reference>
<feature type="chain" id="PRO_5041964906" evidence="1">
    <location>
        <begin position="20"/>
        <end position="142"/>
    </location>
</feature>
<dbReference type="AlphaFoldDB" id="A0AAD9RV32"/>
<dbReference type="EMBL" id="JAIFRP010000013">
    <property type="protein sequence ID" value="KAK2586406.1"/>
    <property type="molecule type" value="Genomic_DNA"/>
</dbReference>
<name>A0AAD9RV32_9HYME</name>
<dbReference type="GO" id="GO:0005549">
    <property type="term" value="F:odorant binding"/>
    <property type="evidence" value="ECO:0007669"/>
    <property type="project" value="InterPro"/>
</dbReference>
<keyword evidence="1" id="KW-0732">Signal</keyword>
<reference evidence="2" key="2">
    <citation type="journal article" date="2023" name="Commun. Biol.">
        <title>Intrasexual cuticular hydrocarbon dimorphism in a wasp sheds light on hydrocarbon biosynthesis genes in Hymenoptera.</title>
        <authorList>
            <person name="Moris V.C."/>
            <person name="Podsiadlowski L."/>
            <person name="Martin S."/>
            <person name="Oeyen J.P."/>
            <person name="Donath A."/>
            <person name="Petersen M."/>
            <person name="Wilbrandt J."/>
            <person name="Misof B."/>
            <person name="Liedtke D."/>
            <person name="Thamm M."/>
            <person name="Scheiner R."/>
            <person name="Schmitt T."/>
            <person name="Niehuis O."/>
        </authorList>
    </citation>
    <scope>NUCLEOTIDE SEQUENCE</scope>
    <source>
        <strain evidence="2">GBR_01_08_01A</strain>
    </source>
</reference>
<gene>
    <name evidence="2" type="ORF">KPH14_010691</name>
</gene>